<reference evidence="3" key="1">
    <citation type="submission" date="2014-03" db="EMBL/GenBank/DDBJ databases">
        <authorList>
            <person name="Aksoy S."/>
            <person name="Warren W."/>
            <person name="Wilson R.K."/>
        </authorList>
    </citation>
    <scope>NUCLEOTIDE SEQUENCE [LARGE SCALE GENOMIC DNA]</scope>
    <source>
        <strain evidence="3">IAEA</strain>
    </source>
</reference>
<feature type="transmembrane region" description="Helical" evidence="1">
    <location>
        <begin position="52"/>
        <end position="73"/>
    </location>
</feature>
<keyword evidence="1" id="KW-0812">Transmembrane</keyword>
<dbReference type="Proteomes" id="UP000092445">
    <property type="component" value="Unassembled WGS sequence"/>
</dbReference>
<organism evidence="2 3">
    <name type="scientific">Glossina pallidipes</name>
    <name type="common">Tsetse fly</name>
    <dbReference type="NCBI Taxonomy" id="7398"/>
    <lineage>
        <taxon>Eukaryota</taxon>
        <taxon>Metazoa</taxon>
        <taxon>Ecdysozoa</taxon>
        <taxon>Arthropoda</taxon>
        <taxon>Hexapoda</taxon>
        <taxon>Insecta</taxon>
        <taxon>Pterygota</taxon>
        <taxon>Neoptera</taxon>
        <taxon>Endopterygota</taxon>
        <taxon>Diptera</taxon>
        <taxon>Brachycera</taxon>
        <taxon>Muscomorpha</taxon>
        <taxon>Hippoboscoidea</taxon>
        <taxon>Glossinidae</taxon>
        <taxon>Glossina</taxon>
    </lineage>
</organism>
<reference evidence="2" key="2">
    <citation type="submission" date="2020-05" db="UniProtKB">
        <authorList>
            <consortium name="EnsemblMetazoa"/>
        </authorList>
    </citation>
    <scope>IDENTIFICATION</scope>
    <source>
        <strain evidence="2">IAEA</strain>
    </source>
</reference>
<dbReference type="EnsemblMetazoa" id="GPAI009899-RA">
    <property type="protein sequence ID" value="GPAI009899-PA"/>
    <property type="gene ID" value="GPAI009899"/>
</dbReference>
<accession>A0A1A9ZBV1</accession>
<evidence type="ECO:0000256" key="1">
    <source>
        <dbReference type="SAM" id="Phobius"/>
    </source>
</evidence>
<dbReference type="AlphaFoldDB" id="A0A1A9ZBV1"/>
<keyword evidence="3" id="KW-1185">Reference proteome</keyword>
<name>A0A1A9ZBV1_GLOPL</name>
<evidence type="ECO:0000313" key="3">
    <source>
        <dbReference type="Proteomes" id="UP000092445"/>
    </source>
</evidence>
<sequence length="94" mass="10713">MDFYYNQIRMDELFMSGGRNKQREDIVSNKGWCVIIGLQTSNGSSGSPKYDIYILTIWCYVVQAIVTIVNLSFRKHLQVMAYTVGSSNDVLTGY</sequence>
<proteinExistence type="predicted"/>
<keyword evidence="1" id="KW-1133">Transmembrane helix</keyword>
<evidence type="ECO:0000313" key="2">
    <source>
        <dbReference type="EnsemblMetazoa" id="GPAI009899-PA"/>
    </source>
</evidence>
<dbReference type="VEuPathDB" id="VectorBase:GPAI009899"/>
<protein>
    <submittedName>
        <fullName evidence="2">Uncharacterized protein</fullName>
    </submittedName>
</protein>
<keyword evidence="1" id="KW-0472">Membrane</keyword>